<protein>
    <submittedName>
        <fullName evidence="2">RNA-directed DNA polymerase, eukaryota, reverse transcriptase zinc-binding domain protein</fullName>
    </submittedName>
</protein>
<dbReference type="InterPro" id="IPR026960">
    <property type="entry name" value="RVT-Znf"/>
</dbReference>
<sequence>MCFADDLLMLCHGDTTSIKTIKRALEKFSKVSGLHPNMSKSTMFCGSLTEEEKSLFLSIMPFKIGRLPVSLLGTVFKLPTTVVKEIETLFKGFLWCNGELTRGKARVAWKEVCKPKDQGGLGLKPLDMWNNTLLIKHLWNIAANKESLWVKWINTVKLKGRSIWDIQCFGNDSWCWKTILSLRKLVMDHIRHKIGNGRNISAWYDRWNDNQALINHISKREVCLAGFNDQSKLCDIVNDNKWKWPDDWLVKYNFLLNILVPTLKDEPDKVLWATKQGKLVKFSTNQVWRDIRSDGNKVQWDKLVWFSQCIPRHTFILWLAIKEKLITQDKLLQWYPQNVVCCPYCKEKPDSHEHLFFQCKTVAEVWKTVKEKARIKSNATNWADIIKDMTLNKNQNNIWCIIGKLCLAATVYNVWHERNCRIFKNECRDKEVITKLIVDDVRSRLMTLKTRKSNAVNVAAKDWEVATQIDNSLYIGVLLGSWPGWTTYAEGNRVCVKDEPSWSSQYVVKGVGRTDRLWNEL</sequence>
<dbReference type="EMBL" id="BQNB010021801">
    <property type="protein sequence ID" value="GJU10211.1"/>
    <property type="molecule type" value="Genomic_DNA"/>
</dbReference>
<dbReference type="PANTHER" id="PTHR33116">
    <property type="entry name" value="REVERSE TRANSCRIPTASE ZINC-BINDING DOMAIN-CONTAINING PROTEIN-RELATED-RELATED"/>
    <property type="match status" value="1"/>
</dbReference>
<accession>A0ABQ5JCD1</accession>
<keyword evidence="2" id="KW-0695">RNA-directed DNA polymerase</keyword>
<keyword evidence="2" id="KW-0808">Transferase</keyword>
<keyword evidence="2" id="KW-0548">Nucleotidyltransferase</keyword>
<gene>
    <name evidence="2" type="ORF">Tco_1132607</name>
</gene>
<proteinExistence type="predicted"/>
<dbReference type="GO" id="GO:0003964">
    <property type="term" value="F:RNA-directed DNA polymerase activity"/>
    <property type="evidence" value="ECO:0007669"/>
    <property type="project" value="UniProtKB-KW"/>
</dbReference>
<name>A0ABQ5JCD1_9ASTR</name>
<dbReference type="Proteomes" id="UP001151760">
    <property type="component" value="Unassembled WGS sequence"/>
</dbReference>
<feature type="domain" description="Reverse transcriptase zinc-binding" evidence="1">
    <location>
        <begin position="282"/>
        <end position="366"/>
    </location>
</feature>
<organism evidence="2 3">
    <name type="scientific">Tanacetum coccineum</name>
    <dbReference type="NCBI Taxonomy" id="301880"/>
    <lineage>
        <taxon>Eukaryota</taxon>
        <taxon>Viridiplantae</taxon>
        <taxon>Streptophyta</taxon>
        <taxon>Embryophyta</taxon>
        <taxon>Tracheophyta</taxon>
        <taxon>Spermatophyta</taxon>
        <taxon>Magnoliopsida</taxon>
        <taxon>eudicotyledons</taxon>
        <taxon>Gunneridae</taxon>
        <taxon>Pentapetalae</taxon>
        <taxon>asterids</taxon>
        <taxon>campanulids</taxon>
        <taxon>Asterales</taxon>
        <taxon>Asteraceae</taxon>
        <taxon>Asteroideae</taxon>
        <taxon>Anthemideae</taxon>
        <taxon>Anthemidinae</taxon>
        <taxon>Tanacetum</taxon>
    </lineage>
</organism>
<dbReference type="PANTHER" id="PTHR33116:SF84">
    <property type="entry name" value="RNA-DIRECTED DNA POLYMERASE"/>
    <property type="match status" value="1"/>
</dbReference>
<keyword evidence="3" id="KW-1185">Reference proteome</keyword>
<dbReference type="Pfam" id="PF13966">
    <property type="entry name" value="zf-RVT"/>
    <property type="match status" value="1"/>
</dbReference>
<evidence type="ECO:0000259" key="1">
    <source>
        <dbReference type="Pfam" id="PF13966"/>
    </source>
</evidence>
<reference evidence="2" key="2">
    <citation type="submission" date="2022-01" db="EMBL/GenBank/DDBJ databases">
        <authorList>
            <person name="Yamashiro T."/>
            <person name="Shiraishi A."/>
            <person name="Satake H."/>
            <person name="Nakayama K."/>
        </authorList>
    </citation>
    <scope>NUCLEOTIDE SEQUENCE</scope>
</reference>
<reference evidence="2" key="1">
    <citation type="journal article" date="2022" name="Int. J. Mol. Sci.">
        <title>Draft Genome of Tanacetum Coccineum: Genomic Comparison of Closely Related Tanacetum-Family Plants.</title>
        <authorList>
            <person name="Yamashiro T."/>
            <person name="Shiraishi A."/>
            <person name="Nakayama K."/>
            <person name="Satake H."/>
        </authorList>
    </citation>
    <scope>NUCLEOTIDE SEQUENCE</scope>
</reference>
<evidence type="ECO:0000313" key="2">
    <source>
        <dbReference type="EMBL" id="GJU10211.1"/>
    </source>
</evidence>
<comment type="caution">
    <text evidence="2">The sequence shown here is derived from an EMBL/GenBank/DDBJ whole genome shotgun (WGS) entry which is preliminary data.</text>
</comment>
<evidence type="ECO:0000313" key="3">
    <source>
        <dbReference type="Proteomes" id="UP001151760"/>
    </source>
</evidence>